<dbReference type="Pfam" id="PF08447">
    <property type="entry name" value="PAS_3"/>
    <property type="match status" value="1"/>
</dbReference>
<comment type="catalytic activity">
    <reaction evidence="1">
        <text>ATP + protein L-histidine = ADP + protein N-phospho-L-histidine.</text>
        <dbReference type="EC" id="2.7.13.3"/>
    </reaction>
</comment>
<evidence type="ECO:0000259" key="14">
    <source>
        <dbReference type="PROSITE" id="PS50110"/>
    </source>
</evidence>
<evidence type="ECO:0000259" key="16">
    <source>
        <dbReference type="PROSITE" id="PS50113"/>
    </source>
</evidence>
<comment type="caution">
    <text evidence="17">The sequence shown here is derived from an EMBL/GenBank/DDBJ whole genome shotgun (WGS) entry which is preliminary data.</text>
</comment>
<dbReference type="SMART" id="SM00086">
    <property type="entry name" value="PAC"/>
    <property type="match status" value="3"/>
</dbReference>
<dbReference type="EMBL" id="LJTC01000006">
    <property type="protein sequence ID" value="KPM83531.1"/>
    <property type="molecule type" value="Genomic_DNA"/>
</dbReference>
<evidence type="ECO:0000256" key="8">
    <source>
        <dbReference type="ARBA" id="ARBA00023012"/>
    </source>
</evidence>
<dbReference type="PANTHER" id="PTHR45339">
    <property type="entry name" value="HYBRID SIGNAL TRANSDUCTION HISTIDINE KINASE J"/>
    <property type="match status" value="1"/>
</dbReference>
<dbReference type="InterPro" id="IPR036890">
    <property type="entry name" value="HATPase_C_sf"/>
</dbReference>
<dbReference type="FunFam" id="3.30.565.10:FF:000010">
    <property type="entry name" value="Sensor histidine kinase RcsC"/>
    <property type="match status" value="1"/>
</dbReference>
<dbReference type="GO" id="GO:0000155">
    <property type="term" value="F:phosphorelay sensor kinase activity"/>
    <property type="evidence" value="ECO:0007669"/>
    <property type="project" value="InterPro"/>
</dbReference>
<dbReference type="Gene3D" id="3.30.450.20">
    <property type="entry name" value="PAS domain"/>
    <property type="match status" value="3"/>
</dbReference>
<evidence type="ECO:0000256" key="2">
    <source>
        <dbReference type="ARBA" id="ARBA00012438"/>
    </source>
</evidence>
<dbReference type="STRING" id="570156.AOG27_10545"/>
<dbReference type="SUPFAM" id="SSF52172">
    <property type="entry name" value="CheY-like"/>
    <property type="match status" value="1"/>
</dbReference>
<evidence type="ECO:0000256" key="9">
    <source>
        <dbReference type="ARBA" id="ARBA00064003"/>
    </source>
</evidence>
<feature type="coiled-coil region" evidence="12">
    <location>
        <begin position="287"/>
        <end position="314"/>
    </location>
</feature>
<feature type="domain" description="Histidine kinase" evidence="13">
    <location>
        <begin position="449"/>
        <end position="669"/>
    </location>
</feature>
<dbReference type="CDD" id="cd00130">
    <property type="entry name" value="PAS"/>
    <property type="match status" value="2"/>
</dbReference>
<dbReference type="EC" id="2.7.13.3" evidence="2"/>
<dbReference type="Pfam" id="PF02518">
    <property type="entry name" value="HATPase_c"/>
    <property type="match status" value="1"/>
</dbReference>
<dbReference type="GO" id="GO:0005524">
    <property type="term" value="F:ATP binding"/>
    <property type="evidence" value="ECO:0007669"/>
    <property type="project" value="UniProtKB-KW"/>
</dbReference>
<keyword evidence="7" id="KW-0067">ATP-binding</keyword>
<evidence type="ECO:0000259" key="15">
    <source>
        <dbReference type="PROSITE" id="PS50112"/>
    </source>
</evidence>
<dbReference type="PROSITE" id="PS50110">
    <property type="entry name" value="RESPONSE_REGULATORY"/>
    <property type="match status" value="1"/>
</dbReference>
<dbReference type="PROSITE" id="PS50112">
    <property type="entry name" value="PAS"/>
    <property type="match status" value="1"/>
</dbReference>
<dbReference type="OrthoDB" id="9810730at2"/>
<dbReference type="SMART" id="SM00387">
    <property type="entry name" value="HATPase_c"/>
    <property type="match status" value="1"/>
</dbReference>
<dbReference type="InterPro" id="IPR003594">
    <property type="entry name" value="HATPase_dom"/>
</dbReference>
<keyword evidence="5" id="KW-0547">Nucleotide-binding</keyword>
<feature type="coiled-coil region" evidence="12">
    <location>
        <begin position="147"/>
        <end position="174"/>
    </location>
</feature>
<feature type="coiled-coil region" evidence="12">
    <location>
        <begin position="6"/>
        <end position="33"/>
    </location>
</feature>
<name>A0A0P7E0Q3_9GAMM</name>
<evidence type="ECO:0000256" key="1">
    <source>
        <dbReference type="ARBA" id="ARBA00000085"/>
    </source>
</evidence>
<dbReference type="CDD" id="cd16922">
    <property type="entry name" value="HATPase_EvgS-ArcB-TorS-like"/>
    <property type="match status" value="1"/>
</dbReference>
<dbReference type="SMART" id="SM00388">
    <property type="entry name" value="HisKA"/>
    <property type="match status" value="1"/>
</dbReference>
<keyword evidence="8" id="KW-0902">Two-component regulatory system</keyword>
<evidence type="ECO:0000256" key="10">
    <source>
        <dbReference type="ARBA" id="ARBA00068150"/>
    </source>
</evidence>
<dbReference type="InterPro" id="IPR000700">
    <property type="entry name" value="PAS-assoc_C"/>
</dbReference>
<dbReference type="InterPro" id="IPR000014">
    <property type="entry name" value="PAS"/>
</dbReference>
<dbReference type="InterPro" id="IPR036097">
    <property type="entry name" value="HisK_dim/P_sf"/>
</dbReference>
<dbReference type="PANTHER" id="PTHR45339:SF1">
    <property type="entry name" value="HYBRID SIGNAL TRANSDUCTION HISTIDINE KINASE J"/>
    <property type="match status" value="1"/>
</dbReference>
<evidence type="ECO:0000256" key="4">
    <source>
        <dbReference type="ARBA" id="ARBA00022679"/>
    </source>
</evidence>
<dbReference type="Gene3D" id="3.40.50.2300">
    <property type="match status" value="1"/>
</dbReference>
<dbReference type="SUPFAM" id="SSF55785">
    <property type="entry name" value="PYP-like sensor domain (PAS domain)"/>
    <property type="match status" value="3"/>
</dbReference>
<dbReference type="CDD" id="cd17546">
    <property type="entry name" value="REC_hyHK_CKI1_RcsC-like"/>
    <property type="match status" value="1"/>
</dbReference>
<dbReference type="Gene3D" id="1.10.287.130">
    <property type="match status" value="1"/>
</dbReference>
<comment type="subunit">
    <text evidence="9">At low DSF concentrations, interacts with RpfF.</text>
</comment>
<dbReference type="AlphaFoldDB" id="A0A0P7E0Q3"/>
<keyword evidence="4" id="KW-0808">Transferase</keyword>
<dbReference type="FunFam" id="1.10.287.130:FF:000002">
    <property type="entry name" value="Two-component osmosensing histidine kinase"/>
    <property type="match status" value="1"/>
</dbReference>
<dbReference type="RefSeq" id="WP_054552987.1">
    <property type="nucleotide sequence ID" value="NZ_LJTC01000006.1"/>
</dbReference>
<dbReference type="InterPro" id="IPR004358">
    <property type="entry name" value="Sig_transdc_His_kin-like_C"/>
</dbReference>
<dbReference type="PROSITE" id="PS50113">
    <property type="entry name" value="PAC"/>
    <property type="match status" value="1"/>
</dbReference>
<dbReference type="Pfam" id="PF13426">
    <property type="entry name" value="PAS_9"/>
    <property type="match status" value="2"/>
</dbReference>
<evidence type="ECO:0000256" key="5">
    <source>
        <dbReference type="ARBA" id="ARBA00022741"/>
    </source>
</evidence>
<dbReference type="Gene3D" id="3.30.565.10">
    <property type="entry name" value="Histidine kinase-like ATPase, C-terminal domain"/>
    <property type="match status" value="1"/>
</dbReference>
<keyword evidence="3 11" id="KW-0597">Phosphoprotein</keyword>
<keyword evidence="6 17" id="KW-0418">Kinase</keyword>
<gene>
    <name evidence="17" type="ORF">AOG27_10545</name>
</gene>
<dbReference type="Pfam" id="PF00512">
    <property type="entry name" value="HisKA"/>
    <property type="match status" value="1"/>
</dbReference>
<dbReference type="InterPro" id="IPR003661">
    <property type="entry name" value="HisK_dim/P_dom"/>
</dbReference>
<feature type="domain" description="PAS" evidence="15">
    <location>
        <begin position="331"/>
        <end position="376"/>
    </location>
</feature>
<evidence type="ECO:0000313" key="18">
    <source>
        <dbReference type="Proteomes" id="UP000050378"/>
    </source>
</evidence>
<proteinExistence type="predicted"/>
<protein>
    <recommendedName>
        <fullName evidence="10">Sensory/regulatory protein RpfC</fullName>
        <ecNumber evidence="2">2.7.13.3</ecNumber>
    </recommendedName>
</protein>
<dbReference type="Pfam" id="PF00072">
    <property type="entry name" value="Response_reg"/>
    <property type="match status" value="1"/>
</dbReference>
<dbReference type="InterPro" id="IPR001789">
    <property type="entry name" value="Sig_transdc_resp-reg_receiver"/>
</dbReference>
<dbReference type="CDD" id="cd00082">
    <property type="entry name" value="HisKA"/>
    <property type="match status" value="1"/>
</dbReference>
<dbReference type="Gene3D" id="2.10.70.100">
    <property type="match status" value="1"/>
</dbReference>
<feature type="modified residue" description="4-aspartylphosphate" evidence="11">
    <location>
        <position position="740"/>
    </location>
</feature>
<keyword evidence="12" id="KW-0175">Coiled coil</keyword>
<evidence type="ECO:0000256" key="12">
    <source>
        <dbReference type="SAM" id="Coils"/>
    </source>
</evidence>
<dbReference type="InterPro" id="IPR005467">
    <property type="entry name" value="His_kinase_dom"/>
</dbReference>
<dbReference type="InterPro" id="IPR013655">
    <property type="entry name" value="PAS_fold_3"/>
</dbReference>
<organism evidence="17 18">
    <name type="scientific">Pseudoalteromonas lipolytica</name>
    <dbReference type="NCBI Taxonomy" id="570156"/>
    <lineage>
        <taxon>Bacteria</taxon>
        <taxon>Pseudomonadati</taxon>
        <taxon>Pseudomonadota</taxon>
        <taxon>Gammaproteobacteria</taxon>
        <taxon>Alteromonadales</taxon>
        <taxon>Pseudoalteromonadaceae</taxon>
        <taxon>Pseudoalteromonas</taxon>
    </lineage>
</organism>
<dbReference type="SUPFAM" id="SSF47384">
    <property type="entry name" value="Homodimeric domain of signal transducing histidine kinase"/>
    <property type="match status" value="1"/>
</dbReference>
<reference evidence="17 18" key="1">
    <citation type="submission" date="2015-09" db="EMBL/GenBank/DDBJ databases">
        <title>Draft Genome Sequence of Pseudoalteromonas lipolytica UCD-48B.</title>
        <authorList>
            <person name="Krusor M."/>
            <person name="Coil D.A."/>
            <person name="Lang J.M."/>
            <person name="Eisen J.A."/>
            <person name="Alexiev A."/>
        </authorList>
    </citation>
    <scope>NUCLEOTIDE SEQUENCE [LARGE SCALE GENOMIC DNA]</scope>
    <source>
        <strain evidence="17 18">UCD-48B</strain>
    </source>
</reference>
<evidence type="ECO:0000256" key="11">
    <source>
        <dbReference type="PROSITE-ProRule" id="PRU00169"/>
    </source>
</evidence>
<accession>A0A0P7E0Q3</accession>
<dbReference type="NCBIfam" id="TIGR00229">
    <property type="entry name" value="sensory_box"/>
    <property type="match status" value="3"/>
</dbReference>
<feature type="domain" description="PAC" evidence="16">
    <location>
        <begin position="379"/>
        <end position="431"/>
    </location>
</feature>
<evidence type="ECO:0000256" key="7">
    <source>
        <dbReference type="ARBA" id="ARBA00022840"/>
    </source>
</evidence>
<dbReference type="InterPro" id="IPR035965">
    <property type="entry name" value="PAS-like_dom_sf"/>
</dbReference>
<feature type="domain" description="Response regulatory" evidence="14">
    <location>
        <begin position="691"/>
        <end position="805"/>
    </location>
</feature>
<dbReference type="SMART" id="SM00091">
    <property type="entry name" value="PAS"/>
    <property type="match status" value="3"/>
</dbReference>
<dbReference type="SUPFAM" id="SSF55874">
    <property type="entry name" value="ATPase domain of HSP90 chaperone/DNA topoisomerase II/histidine kinase"/>
    <property type="match status" value="1"/>
</dbReference>
<dbReference type="InterPro" id="IPR001610">
    <property type="entry name" value="PAC"/>
</dbReference>
<dbReference type="PRINTS" id="PR00344">
    <property type="entry name" value="BCTRLSENSOR"/>
</dbReference>
<dbReference type="InterPro" id="IPR011006">
    <property type="entry name" value="CheY-like_superfamily"/>
</dbReference>
<dbReference type="PATRIC" id="fig|570156.3.peg.3198"/>
<evidence type="ECO:0000313" key="17">
    <source>
        <dbReference type="EMBL" id="KPM83531.1"/>
    </source>
</evidence>
<evidence type="ECO:0000256" key="6">
    <source>
        <dbReference type="ARBA" id="ARBA00022777"/>
    </source>
</evidence>
<sequence>MTIVREKELELEVKQLREQLNKAKLERDKYKKLFDISADALSIIDLGTGRFIECNQSAIDMHGVESSSNFLNLTPSDLSPEFQPCGRRSDEMAGEYIGNTITEGSQVFQWTHTRLDGTTFPCLVSLTYIALDEQNLILAIGRDISELVHTQNELDIAESDASRLKRAYSEEKEKFEKFVDLATVGIAINNISDGSFEFVNQEFSKITGYSIEELNQMDYWQLTPISYEKQEQAQLESLAEHGHYGPYLKEYIHKNGTNVPVLLSGIKITDRNDETVIWSVVQDMTLQKENEQKIQEAKEKADALALRMQLANDSAEIGIWEWNLRTGELNWDEWMYKLYGINESEFSGAYEAWVNSVHPDDIDSAKSALETAVRGEGVYDPEFRVVHPNGDIKVIKASAEVIRDTDGKAVKVIGVNYDVTEKVNAIQVLYEAKLAAENAVKAKSDFLANMSHEIRTPMNAILGGLQLLQDAKLSRELKTVLSNASFSAQSLLTIINDILDYSKIESNNLQLEQIQFSLTEVLESVKYDLDGQVSNKQIQFIVNKGERYKDYWLGDLVRVKQIILNLASNAVKFTEKGSVKVNIDSRPYSGKDAIYIQVIDSGIGMTEEAAQRIFERFAQADTSTTRKYGGTGLGMSITTNLIKMMGGEIDVQSQLDKGTTVSVILPLQEVDMVSKEKAKKSLSAPDLSSKQILVAEDNAINQVLIQSMLKSTKAKVTIVENGQLAIDEVKKGSYDIVLMDIHMPEMDGVEAQKQLKQLFPKLPVIALTANVMKDDVENYIQQGFVAHIAKPIDINQLYGSLKHFIDK</sequence>
<dbReference type="PROSITE" id="PS50109">
    <property type="entry name" value="HIS_KIN"/>
    <property type="match status" value="1"/>
</dbReference>
<evidence type="ECO:0000256" key="3">
    <source>
        <dbReference type="ARBA" id="ARBA00022553"/>
    </source>
</evidence>
<dbReference type="SMART" id="SM00448">
    <property type="entry name" value="REC"/>
    <property type="match status" value="1"/>
</dbReference>
<evidence type="ECO:0000259" key="13">
    <source>
        <dbReference type="PROSITE" id="PS50109"/>
    </source>
</evidence>
<dbReference type="Proteomes" id="UP000050378">
    <property type="component" value="Unassembled WGS sequence"/>
</dbReference>